<keyword evidence="12" id="KW-1185">Reference proteome</keyword>
<evidence type="ECO:0000256" key="6">
    <source>
        <dbReference type="ARBA" id="ARBA00072221"/>
    </source>
</evidence>
<dbReference type="FunFam" id="2.40.37.10:FF:000015">
    <property type="entry name" value="Alanine racemase"/>
    <property type="match status" value="1"/>
</dbReference>
<evidence type="ECO:0000256" key="4">
    <source>
        <dbReference type="ARBA" id="ARBA00022898"/>
    </source>
</evidence>
<dbReference type="OrthoDB" id="9813814at2"/>
<dbReference type="EC" id="5.1.1.1" evidence="3 7"/>
<dbReference type="InterPro" id="IPR009006">
    <property type="entry name" value="Ala_racemase/Decarboxylase_C"/>
</dbReference>
<dbReference type="InterPro" id="IPR029066">
    <property type="entry name" value="PLP-binding_barrel"/>
</dbReference>
<dbReference type="GO" id="GO:0005829">
    <property type="term" value="C:cytosol"/>
    <property type="evidence" value="ECO:0007669"/>
    <property type="project" value="TreeGrafter"/>
</dbReference>
<evidence type="ECO:0000256" key="7">
    <source>
        <dbReference type="HAMAP-Rule" id="MF_01201"/>
    </source>
</evidence>
<feature type="modified residue" description="N6-(pyridoxal phosphate)lysine" evidence="7 8">
    <location>
        <position position="52"/>
    </location>
</feature>
<comment type="caution">
    <text evidence="11">The sequence shown here is derived from an EMBL/GenBank/DDBJ whole genome shotgun (WGS) entry which is preliminary data.</text>
</comment>
<dbReference type="InterPro" id="IPR001608">
    <property type="entry name" value="Ala_racemase_N"/>
</dbReference>
<dbReference type="SUPFAM" id="SSF51419">
    <property type="entry name" value="PLP-binding barrel"/>
    <property type="match status" value="1"/>
</dbReference>
<dbReference type="STRING" id="1193518.BN13_1110013"/>
<comment type="similarity">
    <text evidence="7">Belongs to the alanine racemase family.</text>
</comment>
<dbReference type="PROSITE" id="PS00395">
    <property type="entry name" value="ALANINE_RACEMASE"/>
    <property type="match status" value="1"/>
</dbReference>
<dbReference type="GO" id="GO:0030632">
    <property type="term" value="P:D-alanine biosynthetic process"/>
    <property type="evidence" value="ECO:0007669"/>
    <property type="project" value="UniProtKB-UniRule"/>
</dbReference>
<evidence type="ECO:0000256" key="1">
    <source>
        <dbReference type="ARBA" id="ARBA00000316"/>
    </source>
</evidence>
<dbReference type="RefSeq" id="WP_053079815.1">
    <property type="nucleotide sequence ID" value="NZ_HF571038.1"/>
</dbReference>
<name>A0A077M762_9MICO</name>
<comment type="pathway">
    <text evidence="7">Amino-acid biosynthesis; D-alanine biosynthesis; D-alanine from L-alanine: step 1/1.</text>
</comment>
<dbReference type="PANTHER" id="PTHR30511:SF0">
    <property type="entry name" value="ALANINE RACEMASE, CATABOLIC-RELATED"/>
    <property type="match status" value="1"/>
</dbReference>
<dbReference type="Proteomes" id="UP000035720">
    <property type="component" value="Unassembled WGS sequence"/>
</dbReference>
<evidence type="ECO:0000256" key="9">
    <source>
        <dbReference type="PIRSR" id="PIRSR600821-52"/>
    </source>
</evidence>
<keyword evidence="4 7" id="KW-0663">Pyridoxal phosphate</keyword>
<keyword evidence="5 7" id="KW-0413">Isomerase</keyword>
<comment type="function">
    <text evidence="7">Catalyzes the interconversion of L-alanine and D-alanine. May also act on other amino acids.</text>
</comment>
<feature type="active site" description="Proton acceptor; specific for D-alanine" evidence="7">
    <location>
        <position position="52"/>
    </location>
</feature>
<proteinExistence type="inferred from homology"/>
<dbReference type="GO" id="GO:0030170">
    <property type="term" value="F:pyridoxal phosphate binding"/>
    <property type="evidence" value="ECO:0007669"/>
    <property type="project" value="UniProtKB-UniRule"/>
</dbReference>
<sequence length="394" mass="40661">MDAIPTLGPALVLPPDTGGLSGFVEVDLGAIANNVRELKRRAGAADVMAIIKADAYGHGALPSARAALAGGATWLGVAQLNEALQVRAAGIAAPMLTWLFVPGADVDAAILSGIDLSVSAPWALAEIVAAARRRGTTARIHLKVDTGLARGGARGPGWTELIGQAASAVAEGSVEVIGVWSHFAYADAPDHPTVRQQQIVFEEAVAELAGVGITNVIRHLANSAATLTNPSAHYDLVRPGLAVYGLSPVPDLGSPADYGLREAMRVVACLALVKDVEAGAGVSYGHTYVTSEATRLGLVPLGYSDGVPRNASSVAPVFADGRRMPIAGRVCMDQFLIDLGPRSTAVAGDPVVLWGAGEDGLPTAQDWAAATGTINYELVTRIGPRLPRLYRGDL</sequence>
<dbReference type="Pfam" id="PF00842">
    <property type="entry name" value="Ala_racemase_C"/>
    <property type="match status" value="1"/>
</dbReference>
<dbReference type="FunFam" id="3.20.20.10:FF:000002">
    <property type="entry name" value="Alanine racemase"/>
    <property type="match status" value="1"/>
</dbReference>
<accession>A0A077M762</accession>
<dbReference type="Gene3D" id="3.20.20.10">
    <property type="entry name" value="Alanine racemase"/>
    <property type="match status" value="1"/>
</dbReference>
<evidence type="ECO:0000256" key="8">
    <source>
        <dbReference type="PIRSR" id="PIRSR600821-50"/>
    </source>
</evidence>
<dbReference type="SUPFAM" id="SSF50621">
    <property type="entry name" value="Alanine racemase C-terminal domain-like"/>
    <property type="match status" value="1"/>
</dbReference>
<dbReference type="AlphaFoldDB" id="A0A077M762"/>
<protein>
    <recommendedName>
        <fullName evidence="6 7">Alanine racemase</fullName>
        <ecNumber evidence="3 7">5.1.1.1</ecNumber>
    </recommendedName>
</protein>
<dbReference type="InterPro" id="IPR011079">
    <property type="entry name" value="Ala_racemase_C"/>
</dbReference>
<evidence type="ECO:0000313" key="11">
    <source>
        <dbReference type="EMBL" id="CCI51640.1"/>
    </source>
</evidence>
<feature type="active site" description="Proton acceptor; specific for L-alanine" evidence="7">
    <location>
        <position position="284"/>
    </location>
</feature>
<comment type="cofactor">
    <cofactor evidence="2 7 8">
        <name>pyridoxal 5'-phosphate</name>
        <dbReference type="ChEBI" id="CHEBI:597326"/>
    </cofactor>
</comment>
<feature type="binding site" evidence="7 9">
    <location>
        <position position="332"/>
    </location>
    <ligand>
        <name>substrate</name>
    </ligand>
</feature>
<feature type="domain" description="Alanine racemase C-terminal" evidence="10">
    <location>
        <begin position="263"/>
        <end position="391"/>
    </location>
</feature>
<dbReference type="NCBIfam" id="TIGR00492">
    <property type="entry name" value="alr"/>
    <property type="match status" value="1"/>
</dbReference>
<dbReference type="PANTHER" id="PTHR30511">
    <property type="entry name" value="ALANINE RACEMASE"/>
    <property type="match status" value="1"/>
</dbReference>
<dbReference type="Pfam" id="PF01168">
    <property type="entry name" value="Ala_racemase_N"/>
    <property type="match status" value="1"/>
</dbReference>
<dbReference type="GO" id="GO:0009252">
    <property type="term" value="P:peptidoglycan biosynthetic process"/>
    <property type="evidence" value="ECO:0007669"/>
    <property type="project" value="TreeGrafter"/>
</dbReference>
<dbReference type="PRINTS" id="PR00992">
    <property type="entry name" value="ALARACEMASE"/>
</dbReference>
<evidence type="ECO:0000313" key="12">
    <source>
        <dbReference type="Proteomes" id="UP000035720"/>
    </source>
</evidence>
<evidence type="ECO:0000256" key="5">
    <source>
        <dbReference type="ARBA" id="ARBA00023235"/>
    </source>
</evidence>
<dbReference type="HAMAP" id="MF_01201">
    <property type="entry name" value="Ala_racemase"/>
    <property type="match status" value="1"/>
</dbReference>
<dbReference type="GO" id="GO:0008784">
    <property type="term" value="F:alanine racemase activity"/>
    <property type="evidence" value="ECO:0007669"/>
    <property type="project" value="UniProtKB-UniRule"/>
</dbReference>
<evidence type="ECO:0000256" key="2">
    <source>
        <dbReference type="ARBA" id="ARBA00001933"/>
    </source>
</evidence>
<evidence type="ECO:0000259" key="10">
    <source>
        <dbReference type="SMART" id="SM01005"/>
    </source>
</evidence>
<evidence type="ECO:0000256" key="3">
    <source>
        <dbReference type="ARBA" id="ARBA00013089"/>
    </source>
</evidence>
<dbReference type="CDD" id="cd00430">
    <property type="entry name" value="PLPDE_III_AR"/>
    <property type="match status" value="1"/>
</dbReference>
<gene>
    <name evidence="11" type="primary">alr</name>
    <name evidence="11" type="ORF">BN13_1110013</name>
</gene>
<dbReference type="Gene3D" id="2.40.37.10">
    <property type="entry name" value="Lyase, Ornithine Decarboxylase, Chain A, domain 1"/>
    <property type="match status" value="1"/>
</dbReference>
<reference evidence="11 12" key="1">
    <citation type="journal article" date="2013" name="ISME J.">
        <title>A metabolic model for members of the genus Tetrasphaera involved in enhanced biological phosphorus removal.</title>
        <authorList>
            <person name="Kristiansen R."/>
            <person name="Nguyen H.T.T."/>
            <person name="Saunders A.M."/>
            <person name="Nielsen J.L."/>
            <person name="Wimmer R."/>
            <person name="Le V.Q."/>
            <person name="McIlroy S.J."/>
            <person name="Petrovski S."/>
            <person name="Seviour R.J."/>
            <person name="Calteau A."/>
            <person name="Nielsen K.L."/>
            <person name="Nielsen P.H."/>
        </authorList>
    </citation>
    <scope>NUCLEOTIDE SEQUENCE [LARGE SCALE GENOMIC DNA]</scope>
    <source>
        <strain evidence="11 12">Ben 74</strain>
    </source>
</reference>
<dbReference type="SMART" id="SM01005">
    <property type="entry name" value="Ala_racemase_C"/>
    <property type="match status" value="1"/>
</dbReference>
<comment type="catalytic activity">
    <reaction evidence="1 7">
        <text>L-alanine = D-alanine</text>
        <dbReference type="Rhea" id="RHEA:20249"/>
        <dbReference type="ChEBI" id="CHEBI:57416"/>
        <dbReference type="ChEBI" id="CHEBI:57972"/>
        <dbReference type="EC" id="5.1.1.1"/>
    </reaction>
</comment>
<dbReference type="InterPro" id="IPR020622">
    <property type="entry name" value="Ala_racemase_pyridoxalP-BS"/>
</dbReference>
<dbReference type="EMBL" id="CAJC01000015">
    <property type="protein sequence ID" value="CCI51640.1"/>
    <property type="molecule type" value="Genomic_DNA"/>
</dbReference>
<dbReference type="InterPro" id="IPR000821">
    <property type="entry name" value="Ala_racemase"/>
</dbReference>
<dbReference type="UniPathway" id="UPA00042">
    <property type="reaction ID" value="UER00497"/>
</dbReference>
<feature type="binding site" evidence="7 9">
    <location>
        <position position="150"/>
    </location>
    <ligand>
        <name>substrate</name>
    </ligand>
</feature>
<organism evidence="11 12">
    <name type="scientific">Nostocoides jenkinsii Ben 74</name>
    <dbReference type="NCBI Taxonomy" id="1193518"/>
    <lineage>
        <taxon>Bacteria</taxon>
        <taxon>Bacillati</taxon>
        <taxon>Actinomycetota</taxon>
        <taxon>Actinomycetes</taxon>
        <taxon>Micrococcales</taxon>
        <taxon>Intrasporangiaceae</taxon>
        <taxon>Nostocoides</taxon>
    </lineage>
</organism>